<dbReference type="EMBL" id="FNPG01000012">
    <property type="protein sequence ID" value="SDY28069.1"/>
    <property type="molecule type" value="Genomic_DNA"/>
</dbReference>
<reference evidence="2 3" key="1">
    <citation type="submission" date="2016-10" db="EMBL/GenBank/DDBJ databases">
        <authorList>
            <person name="de Groot N.N."/>
        </authorList>
    </citation>
    <scope>NUCLEOTIDE SEQUENCE [LARGE SCALE GENOMIC DNA]</scope>
    <source>
        <strain evidence="2 3">DSM 14045</strain>
    </source>
</reference>
<feature type="transmembrane region" description="Helical" evidence="1">
    <location>
        <begin position="12"/>
        <end position="32"/>
    </location>
</feature>
<feature type="transmembrane region" description="Helical" evidence="1">
    <location>
        <begin position="214"/>
        <end position="237"/>
    </location>
</feature>
<proteinExistence type="predicted"/>
<keyword evidence="3" id="KW-1185">Reference proteome</keyword>
<gene>
    <name evidence="2" type="ORF">SAMN02910414_01189</name>
</gene>
<dbReference type="OrthoDB" id="1864188at2"/>
<organism evidence="2 3">
    <name type="scientific">Lachnobacterium bovis DSM 14045</name>
    <dbReference type="NCBI Taxonomy" id="1122142"/>
    <lineage>
        <taxon>Bacteria</taxon>
        <taxon>Bacillati</taxon>
        <taxon>Bacillota</taxon>
        <taxon>Clostridia</taxon>
        <taxon>Lachnospirales</taxon>
        <taxon>Lachnospiraceae</taxon>
        <taxon>Lachnobacterium</taxon>
    </lineage>
</organism>
<feature type="transmembrane region" description="Helical" evidence="1">
    <location>
        <begin position="280"/>
        <end position="302"/>
    </location>
</feature>
<dbReference type="Proteomes" id="UP000183918">
    <property type="component" value="Unassembled WGS sequence"/>
</dbReference>
<keyword evidence="1" id="KW-0472">Membrane</keyword>
<evidence type="ECO:0000313" key="3">
    <source>
        <dbReference type="Proteomes" id="UP000183918"/>
    </source>
</evidence>
<keyword evidence="1" id="KW-0812">Transmembrane</keyword>
<evidence type="ECO:0000256" key="1">
    <source>
        <dbReference type="SAM" id="Phobius"/>
    </source>
</evidence>
<dbReference type="AlphaFoldDB" id="A0A1H3ILA2"/>
<dbReference type="STRING" id="1122142.SAMN02910414_01189"/>
<name>A0A1H3ILA2_9FIRM</name>
<keyword evidence="1" id="KW-1133">Transmembrane helix</keyword>
<sequence>MIKSKLKYIKSIHIFVVFVIAAMLFMEVSAIFQKNNIAIAKDRIDYSYEDMPLSPKQVSKNLQLLKNNSYKYTFWGDAGYKSVKVEGLESSSNQRIIYFCGNSKNIVNSNAELFMDDNNCCILGKKTAYDLVGTLNVKGTKLQINGIEYTVSDVAKDVEEGIFAEVNDKSKEANENVLLCGTAYKPYATSLEEGTQTDMISFSMEKNRYAYERLYFYADSLIKIMILIQLILLIVFICRQKKIEIINGCKWLASKGYDLIQKTPFREWDVFDNTPDYNGWYTKIVAVFVIVVCVIIFGSITIPKDFLATQWSDFVFFKELAWQELETWKHFELINKLDNQYQIIESFKICMYNLKNVSIMMFVLVGTKIITR</sequence>
<evidence type="ECO:0000313" key="2">
    <source>
        <dbReference type="EMBL" id="SDY28069.1"/>
    </source>
</evidence>
<protein>
    <submittedName>
        <fullName evidence="2">Uncharacterized protein</fullName>
    </submittedName>
</protein>
<accession>A0A1H3ILA2</accession>
<dbReference type="RefSeq" id="WP_074717037.1">
    <property type="nucleotide sequence ID" value="NZ_FNPG01000012.1"/>
</dbReference>